<evidence type="ECO:0000313" key="6">
    <source>
        <dbReference type="EMBL" id="SUZ90909.1"/>
    </source>
</evidence>
<feature type="domain" description="Aminodeoxyfutalosine deaminase/Imidazolonepropionase-like composite" evidence="5">
    <location>
        <begin position="26"/>
        <end position="45"/>
    </location>
</feature>
<keyword evidence="2" id="KW-0378">Hydrolase</keyword>
<dbReference type="Pfam" id="PF07969">
    <property type="entry name" value="Amidohydro_3"/>
    <property type="match status" value="1"/>
</dbReference>
<dbReference type="InterPro" id="IPR013108">
    <property type="entry name" value="Amidohydro_3"/>
</dbReference>
<feature type="domain" description="Amidohydrolase 3" evidence="4">
    <location>
        <begin position="59"/>
        <end position="547"/>
    </location>
</feature>
<name>A0A381RJ05_9ZZZZ</name>
<dbReference type="PANTHER" id="PTHR22642">
    <property type="entry name" value="IMIDAZOLONEPROPIONASE"/>
    <property type="match status" value="1"/>
</dbReference>
<dbReference type="AlphaFoldDB" id="A0A381RJ05"/>
<evidence type="ECO:0000256" key="2">
    <source>
        <dbReference type="ARBA" id="ARBA00022801"/>
    </source>
</evidence>
<proteinExistence type="predicted"/>
<dbReference type="GO" id="GO:0016810">
    <property type="term" value="F:hydrolase activity, acting on carbon-nitrogen (but not peptide) bonds"/>
    <property type="evidence" value="ECO:0007669"/>
    <property type="project" value="InterPro"/>
</dbReference>
<evidence type="ECO:0000256" key="3">
    <source>
        <dbReference type="ARBA" id="ARBA00022833"/>
    </source>
</evidence>
<dbReference type="InterPro" id="IPR011059">
    <property type="entry name" value="Metal-dep_hydrolase_composite"/>
</dbReference>
<keyword evidence="1" id="KW-0479">Metal-binding</keyword>
<protein>
    <submittedName>
        <fullName evidence="6">Uncharacterized protein</fullName>
    </submittedName>
</protein>
<dbReference type="Gene3D" id="3.10.310.70">
    <property type="match status" value="1"/>
</dbReference>
<dbReference type="CDD" id="cd01300">
    <property type="entry name" value="YtcJ_like"/>
    <property type="match status" value="1"/>
</dbReference>
<dbReference type="PANTHER" id="PTHR22642:SF2">
    <property type="entry name" value="PROTEIN LONG AFTER FAR-RED 3"/>
    <property type="match status" value="1"/>
</dbReference>
<evidence type="ECO:0000259" key="4">
    <source>
        <dbReference type="Pfam" id="PF07969"/>
    </source>
</evidence>
<dbReference type="InterPro" id="IPR033932">
    <property type="entry name" value="YtcJ-like"/>
</dbReference>
<evidence type="ECO:0000256" key="1">
    <source>
        <dbReference type="ARBA" id="ARBA00022723"/>
    </source>
</evidence>
<dbReference type="SUPFAM" id="SSF51556">
    <property type="entry name" value="Metallo-dependent hydrolases"/>
    <property type="match status" value="1"/>
</dbReference>
<dbReference type="InterPro" id="IPR032466">
    <property type="entry name" value="Metal_Hydrolase"/>
</dbReference>
<reference evidence="6" key="1">
    <citation type="submission" date="2018-05" db="EMBL/GenBank/DDBJ databases">
        <authorList>
            <person name="Lanie J.A."/>
            <person name="Ng W.-L."/>
            <person name="Kazmierczak K.M."/>
            <person name="Andrzejewski T.M."/>
            <person name="Davidsen T.M."/>
            <person name="Wayne K.J."/>
            <person name="Tettelin H."/>
            <person name="Glass J.I."/>
            <person name="Rusch D."/>
            <person name="Podicherti R."/>
            <person name="Tsui H.-C.T."/>
            <person name="Winkler M.E."/>
        </authorList>
    </citation>
    <scope>NUCLEOTIDE SEQUENCE</scope>
</reference>
<dbReference type="InterPro" id="IPR054418">
    <property type="entry name" value="MQNX/HUTI_composite_N"/>
</dbReference>
<sequence>MPSSPTTVYPAAAVHTLDSSRPTAEAVAVRDGRILAVGTTQELLAIDGAVVDGSLERFTLLPGFVEAHCHAMAGGMWLHTYCGYFDRRGPDGRMWPACRTLEDVIDRLREAEAVMADNAGPTEPLLAWGLDPIYFPGERLVARHLDQVSTSRPIFVMHASLHLATVNNALMEAEGITADTDIDGVPKDGSGWPIGELQEPAAISLAETAFRKFWGRMKSDGSLWNFGHKARYTGTTTLTDLGNRQSTEAAEIERYRKVVDHDDFPARLSVFHMPVPGTTDSLEQAAAAVAASRDMSSGKLRFGHVKLVIDGSIQGWTARLRPPHYLDGRNGLWLVPPEQVTDILRPYHKAGLLIHVHCNGDEAVDVWLESVEALLAETPRIDHRHTAQHCQLTSPDQYRRIAALGMCANVFSNHTFFWGDQHASSTVGPDRAARMNSARTALDLGVPLSMHSDAPVTPLGSLHVAWAAVNRLTATGVLLGPEERISVAEAIHAITLGAAHQLKMDDEVGSISPHKHADLAILEEDPFTIDPVDLRDVPVWGTMLGGRLFPAD</sequence>
<accession>A0A381RJ05</accession>
<keyword evidence="3" id="KW-0862">Zinc</keyword>
<gene>
    <name evidence="6" type="ORF">METZ01_LOCUS43763</name>
</gene>
<dbReference type="Pfam" id="PF22039">
    <property type="entry name" value="HUTI_composite_bact"/>
    <property type="match status" value="1"/>
</dbReference>
<dbReference type="GO" id="GO:0046872">
    <property type="term" value="F:metal ion binding"/>
    <property type="evidence" value="ECO:0007669"/>
    <property type="project" value="UniProtKB-KW"/>
</dbReference>
<dbReference type="Gene3D" id="2.30.40.10">
    <property type="entry name" value="Urease, subunit C, domain 1"/>
    <property type="match status" value="1"/>
</dbReference>
<evidence type="ECO:0000259" key="5">
    <source>
        <dbReference type="Pfam" id="PF22039"/>
    </source>
</evidence>
<organism evidence="6">
    <name type="scientific">marine metagenome</name>
    <dbReference type="NCBI Taxonomy" id="408172"/>
    <lineage>
        <taxon>unclassified sequences</taxon>
        <taxon>metagenomes</taxon>
        <taxon>ecological metagenomes</taxon>
    </lineage>
</organism>
<dbReference type="SUPFAM" id="SSF51338">
    <property type="entry name" value="Composite domain of metallo-dependent hydrolases"/>
    <property type="match status" value="1"/>
</dbReference>
<dbReference type="Gene3D" id="3.20.20.140">
    <property type="entry name" value="Metal-dependent hydrolases"/>
    <property type="match status" value="1"/>
</dbReference>
<dbReference type="EMBL" id="UINC01001933">
    <property type="protein sequence ID" value="SUZ90909.1"/>
    <property type="molecule type" value="Genomic_DNA"/>
</dbReference>